<dbReference type="GO" id="GO:0006304">
    <property type="term" value="P:DNA modification"/>
    <property type="evidence" value="ECO:0007669"/>
    <property type="project" value="InterPro"/>
</dbReference>
<dbReference type="InterPro" id="IPR002052">
    <property type="entry name" value="DNA_methylase_N6_adenine_CS"/>
</dbReference>
<feature type="domain" description="Type II methyltransferase M.TaqI-like" evidence="8">
    <location>
        <begin position="419"/>
        <end position="607"/>
    </location>
</feature>
<evidence type="ECO:0000256" key="3">
    <source>
        <dbReference type="ARBA" id="ARBA00022603"/>
    </source>
</evidence>
<dbReference type="InterPro" id="IPR029063">
    <property type="entry name" value="SAM-dependent_MTases_sf"/>
</dbReference>
<evidence type="ECO:0000313" key="9">
    <source>
        <dbReference type="EMBL" id="OBK89027.1"/>
    </source>
</evidence>
<dbReference type="GO" id="GO:0032259">
    <property type="term" value="P:methylation"/>
    <property type="evidence" value="ECO:0007669"/>
    <property type="project" value="UniProtKB-KW"/>
</dbReference>
<sequence length="979" mass="107843">MEAFVEDYKKHAADLEAPHSSYTELEARTEYIDRFLRILGWDIANEDSQPQVSREVVLERELSESDEGGRPDYRLRTRGRDRLPVEAKKPSVKLSTSPGPARQARSYGWSLSLPAAILTNVAQTVVFDTAIAPEEGDGPDVAVVPGGKFSVDDYVNRFDDLWERLSHESVTGDSYYQLYSYAEPPRGTSAFDRSFLAQFKKWRIALASDIAKLNPSLPAAEIGRRTQRLLNALLFLRVCEDRNIGQYEALLKSARDAKLMETFKSADRTFNAGLFDVLTSTTCSAEVLTGVVREMYWPRSRFAFGVLRPDILAAVYEQYLAERVELGVDRNVTLAPKPELTHAGGVAMTPAWVVSELVAGGLDPQLPAGQPVPAAFKALDLSAGSGPFLIEILERLIEIEERAGRSVGLAQRAALVKDHLFGVDIDGAAGEVAKLSLLLAVLGDEVVDPSTARNVLPDLSSNLLIGNSLIETDFDTIVPAAARIPERRAAAAPLNLKTVFGATIRAGGFNLIVGNPPYVRIQVLAELMPDQLEYFQDARSRYKSAQGHNFDLYQLFVERAFQLLAQDGYFAYIVPNRFTNLLPATAMRELLAPRLTRLVHFGEQQVFEGRQTYTALVIAGAPSSAPAEFEIVNDLSVWRQEGVSSVVQVERGSLSAESWPIADEAHAKVFEKMEQSGIAKLGDAGWVNIFVGVQTSADDIFFITPDPNGSNDTVVRFKDPDGAEREVERAILRPAIRDRTLEPYGRSPVPDAYAIFPYNVQPAPPGRVRGRAVVYDEATMKAHYPKALEYLTAHKEALQMRSVSPDPGDKFWAYGRSQSLTKLHDPKLIVRVLSLAPQYVLDSEGLVTPGGGDGGPYYLARPDVACPYSINIVQAILSHPAVDAFVASRGRQYRGAYVVHRKAFMEAVPIPDLDETSQREIEVAVTEIQDIVVRLRFEQDASIRTTLSGRFEVLRTKVNSVIAAAYGLSEEDLEAVVGD</sequence>
<dbReference type="InterPro" id="IPR050953">
    <property type="entry name" value="N4_N6_ade-DNA_methylase"/>
</dbReference>
<evidence type="ECO:0000256" key="1">
    <source>
        <dbReference type="ARBA" id="ARBA00006594"/>
    </source>
</evidence>
<feature type="compositionally biased region" description="Basic and acidic residues" evidence="7">
    <location>
        <begin position="56"/>
        <end position="89"/>
    </location>
</feature>
<dbReference type="InterPro" id="IPR011639">
    <property type="entry name" value="MethylTrfase_TaqI-like_dom"/>
</dbReference>
<dbReference type="PANTHER" id="PTHR33841:SF5">
    <property type="entry name" value="DNA METHYLASE (MODIFICATION METHYLASE) (METHYLTRANSFERASE)-RELATED"/>
    <property type="match status" value="1"/>
</dbReference>
<dbReference type="Gene3D" id="3.90.1570.30">
    <property type="match status" value="1"/>
</dbReference>
<dbReference type="Proteomes" id="UP000093712">
    <property type="component" value="Unassembled WGS sequence"/>
</dbReference>
<evidence type="ECO:0000256" key="6">
    <source>
        <dbReference type="ARBA" id="ARBA00047942"/>
    </source>
</evidence>
<protein>
    <recommendedName>
        <fullName evidence="2">site-specific DNA-methyltransferase (adenine-specific)</fullName>
        <ecNumber evidence="2">2.1.1.72</ecNumber>
    </recommendedName>
</protein>
<dbReference type="GO" id="GO:0003676">
    <property type="term" value="F:nucleic acid binding"/>
    <property type="evidence" value="ECO:0007669"/>
    <property type="project" value="InterPro"/>
</dbReference>
<comment type="catalytic activity">
    <reaction evidence="6">
        <text>a 2'-deoxyadenosine in DNA + S-adenosyl-L-methionine = an N(6)-methyl-2'-deoxyadenosine in DNA + S-adenosyl-L-homocysteine + H(+)</text>
        <dbReference type="Rhea" id="RHEA:15197"/>
        <dbReference type="Rhea" id="RHEA-COMP:12418"/>
        <dbReference type="Rhea" id="RHEA-COMP:12419"/>
        <dbReference type="ChEBI" id="CHEBI:15378"/>
        <dbReference type="ChEBI" id="CHEBI:57856"/>
        <dbReference type="ChEBI" id="CHEBI:59789"/>
        <dbReference type="ChEBI" id="CHEBI:90615"/>
        <dbReference type="ChEBI" id="CHEBI:90616"/>
        <dbReference type="EC" id="2.1.1.72"/>
    </reaction>
</comment>
<dbReference type="Gene3D" id="3.40.50.150">
    <property type="entry name" value="Vaccinia Virus protein VP39"/>
    <property type="match status" value="1"/>
</dbReference>
<dbReference type="AlphaFoldDB" id="A0AA91IZN0"/>
<keyword evidence="3" id="KW-0489">Methyltransferase</keyword>
<comment type="caution">
    <text evidence="9">The sequence shown here is derived from an EMBL/GenBank/DDBJ whole genome shotgun (WGS) entry which is preliminary data.</text>
</comment>
<dbReference type="PRINTS" id="PR00507">
    <property type="entry name" value="N12N6MTFRASE"/>
</dbReference>
<dbReference type="SUPFAM" id="SSF53335">
    <property type="entry name" value="S-adenosyl-L-methionine-dependent methyltransferases"/>
    <property type="match status" value="1"/>
</dbReference>
<keyword evidence="5" id="KW-0949">S-adenosyl-L-methionine</keyword>
<dbReference type="Pfam" id="PF07669">
    <property type="entry name" value="Eco57I"/>
    <property type="match status" value="1"/>
</dbReference>
<dbReference type="EC" id="2.1.1.72" evidence="2"/>
<evidence type="ECO:0000256" key="7">
    <source>
        <dbReference type="SAM" id="MobiDB-lite"/>
    </source>
</evidence>
<gene>
    <name evidence="9" type="ORF">A5649_01245</name>
</gene>
<dbReference type="PANTHER" id="PTHR33841">
    <property type="entry name" value="DNA METHYLTRANSFERASE YEEA-RELATED"/>
    <property type="match status" value="1"/>
</dbReference>
<organism evidence="9 10">
    <name type="scientific">Mycolicibacter heraklionensis</name>
    <dbReference type="NCBI Taxonomy" id="512402"/>
    <lineage>
        <taxon>Bacteria</taxon>
        <taxon>Bacillati</taxon>
        <taxon>Actinomycetota</taxon>
        <taxon>Actinomycetes</taxon>
        <taxon>Mycobacteriales</taxon>
        <taxon>Mycobacteriaceae</taxon>
        <taxon>Mycolicibacter</taxon>
    </lineage>
</organism>
<dbReference type="GO" id="GO:0009007">
    <property type="term" value="F:site-specific DNA-methyltransferase (adenine-specific) activity"/>
    <property type="evidence" value="ECO:0007669"/>
    <property type="project" value="UniProtKB-EC"/>
</dbReference>
<comment type="similarity">
    <text evidence="1">Belongs to the N(4)/N(6)-methyltransferase family.</text>
</comment>
<evidence type="ECO:0000313" key="10">
    <source>
        <dbReference type="Proteomes" id="UP000093712"/>
    </source>
</evidence>
<feature type="region of interest" description="Disordered" evidence="7">
    <location>
        <begin position="50"/>
        <end position="102"/>
    </location>
</feature>
<reference evidence="9 10" key="1">
    <citation type="submission" date="2016-06" db="EMBL/GenBank/DDBJ databases">
        <authorList>
            <person name="Sutton G."/>
            <person name="Brinkac L."/>
            <person name="Sanka R."/>
            <person name="Adams M."/>
            <person name="Lau E."/>
            <person name="Garcia-Basteiro A."/>
            <person name="Lopez-Varela E."/>
            <person name="Palencia S."/>
        </authorList>
    </citation>
    <scope>NUCLEOTIDE SEQUENCE [LARGE SCALE GENOMIC DNA]</scope>
    <source>
        <strain evidence="9 10">1211594.5</strain>
    </source>
</reference>
<evidence type="ECO:0000259" key="8">
    <source>
        <dbReference type="Pfam" id="PF07669"/>
    </source>
</evidence>
<keyword evidence="4" id="KW-0808">Transferase</keyword>
<accession>A0AA91IZN0</accession>
<evidence type="ECO:0000256" key="2">
    <source>
        <dbReference type="ARBA" id="ARBA00011900"/>
    </source>
</evidence>
<name>A0AA91IZN0_9MYCO</name>
<dbReference type="PROSITE" id="PS00092">
    <property type="entry name" value="N6_MTASE"/>
    <property type="match status" value="1"/>
</dbReference>
<evidence type="ECO:0000256" key="4">
    <source>
        <dbReference type="ARBA" id="ARBA00022679"/>
    </source>
</evidence>
<evidence type="ECO:0000256" key="5">
    <source>
        <dbReference type="ARBA" id="ARBA00022691"/>
    </source>
</evidence>
<proteinExistence type="inferred from homology"/>
<dbReference type="EMBL" id="LZME01000013">
    <property type="protein sequence ID" value="OBK89027.1"/>
    <property type="molecule type" value="Genomic_DNA"/>
</dbReference>